<organism evidence="1 2">
    <name type="scientific">Paxillus rubicundulus Ve08.2h10</name>
    <dbReference type="NCBI Taxonomy" id="930991"/>
    <lineage>
        <taxon>Eukaryota</taxon>
        <taxon>Fungi</taxon>
        <taxon>Dikarya</taxon>
        <taxon>Basidiomycota</taxon>
        <taxon>Agaricomycotina</taxon>
        <taxon>Agaricomycetes</taxon>
        <taxon>Agaricomycetidae</taxon>
        <taxon>Boletales</taxon>
        <taxon>Paxilineae</taxon>
        <taxon>Paxillaceae</taxon>
        <taxon>Paxillus</taxon>
    </lineage>
</organism>
<evidence type="ECO:0000313" key="1">
    <source>
        <dbReference type="EMBL" id="KIK79056.1"/>
    </source>
</evidence>
<dbReference type="Proteomes" id="UP000054538">
    <property type="component" value="Unassembled WGS sequence"/>
</dbReference>
<dbReference type="EMBL" id="KN826388">
    <property type="protein sequence ID" value="KIK79056.1"/>
    <property type="molecule type" value="Genomic_DNA"/>
</dbReference>
<protein>
    <submittedName>
        <fullName evidence="1">Uncharacterized protein</fullName>
    </submittedName>
</protein>
<feature type="non-terminal residue" evidence="1">
    <location>
        <position position="88"/>
    </location>
</feature>
<gene>
    <name evidence="1" type="ORF">PAXRUDRAFT_162296</name>
</gene>
<accession>A0A0D0D5Y7</accession>
<dbReference type="OrthoDB" id="2692742at2759"/>
<proteinExistence type="predicted"/>
<dbReference type="HOGENOM" id="CLU_2475013_0_0_1"/>
<dbReference type="InParanoid" id="A0A0D0D5Y7"/>
<dbReference type="AlphaFoldDB" id="A0A0D0D5Y7"/>
<sequence>LKDAVPIPNSSLESQLLLDSTQAKCKLYKICKELVDQLVQCHLLQLTELHVRRAQLVIRQYRYTSTLGPPLPSVDHQGEFLPHHCFLI</sequence>
<keyword evidence="2" id="KW-1185">Reference proteome</keyword>
<evidence type="ECO:0000313" key="2">
    <source>
        <dbReference type="Proteomes" id="UP000054538"/>
    </source>
</evidence>
<reference evidence="1 2" key="1">
    <citation type="submission" date="2014-04" db="EMBL/GenBank/DDBJ databases">
        <authorList>
            <consortium name="DOE Joint Genome Institute"/>
            <person name="Kuo A."/>
            <person name="Kohler A."/>
            <person name="Jargeat P."/>
            <person name="Nagy L.G."/>
            <person name="Floudas D."/>
            <person name="Copeland A."/>
            <person name="Barry K.W."/>
            <person name="Cichocki N."/>
            <person name="Veneault-Fourrey C."/>
            <person name="LaButti K."/>
            <person name="Lindquist E.A."/>
            <person name="Lipzen A."/>
            <person name="Lundell T."/>
            <person name="Morin E."/>
            <person name="Murat C."/>
            <person name="Sun H."/>
            <person name="Tunlid A."/>
            <person name="Henrissat B."/>
            <person name="Grigoriev I.V."/>
            <person name="Hibbett D.S."/>
            <person name="Martin F."/>
            <person name="Nordberg H.P."/>
            <person name="Cantor M.N."/>
            <person name="Hua S.X."/>
        </authorList>
    </citation>
    <scope>NUCLEOTIDE SEQUENCE [LARGE SCALE GENOMIC DNA]</scope>
    <source>
        <strain evidence="1 2">Ve08.2h10</strain>
    </source>
</reference>
<reference evidence="2" key="2">
    <citation type="submission" date="2015-01" db="EMBL/GenBank/DDBJ databases">
        <title>Evolutionary Origins and Diversification of the Mycorrhizal Mutualists.</title>
        <authorList>
            <consortium name="DOE Joint Genome Institute"/>
            <consortium name="Mycorrhizal Genomics Consortium"/>
            <person name="Kohler A."/>
            <person name="Kuo A."/>
            <person name="Nagy L.G."/>
            <person name="Floudas D."/>
            <person name="Copeland A."/>
            <person name="Barry K.W."/>
            <person name="Cichocki N."/>
            <person name="Veneault-Fourrey C."/>
            <person name="LaButti K."/>
            <person name="Lindquist E.A."/>
            <person name="Lipzen A."/>
            <person name="Lundell T."/>
            <person name="Morin E."/>
            <person name="Murat C."/>
            <person name="Riley R."/>
            <person name="Ohm R."/>
            <person name="Sun H."/>
            <person name="Tunlid A."/>
            <person name="Henrissat B."/>
            <person name="Grigoriev I.V."/>
            <person name="Hibbett D.S."/>
            <person name="Martin F."/>
        </authorList>
    </citation>
    <scope>NUCLEOTIDE SEQUENCE [LARGE SCALE GENOMIC DNA]</scope>
    <source>
        <strain evidence="2">Ve08.2h10</strain>
    </source>
</reference>
<name>A0A0D0D5Y7_9AGAM</name>